<dbReference type="SMART" id="SM00504">
    <property type="entry name" value="Ubox"/>
    <property type="match status" value="1"/>
</dbReference>
<dbReference type="InterPro" id="IPR008271">
    <property type="entry name" value="Ser/Thr_kinase_AS"/>
</dbReference>
<sequence length="809" mass="91035">MTSTKTTSSDGSHSLSPTSLAGTRTLVAVAVRGSSMGSRQAVRWAVDNLLSIADRFVLVHVMPPLNTISTPSGNRIQISEMDPTIVAMYRQEVKAKCEEVFLPFKTLCRSKEMETLILEDENPAYALLKYITRAGCNNLVLGSSTSSNFVGRKLQGQDVPTTLMNFVTTTCNIFVVSRTKVISKLIDSYSNPEDAEENRNHEFSVTINREVSTIHPPSEASEYGGDDDYSAPVSEVFTDIPSRKFTNGDSFAGATVNYKRQMSRTNGKKNLLELPKGNEHDFMASAFKESKKVVNLQTLVLFMIFSFLGDALRLITISVQFELQSELSGLQSELRHTLEMYDRACEDLVHVQKKIQSISSECVEEASKTRAAIERVEMWNKIAEEEKSNYLETTNELEVAKQLLSQEVHERQKAELNVITTFTERQVLIDALFSGDRRYKRFTKDEIVAATDSFSDAKVIGEGGYGKVYKCTLDHTPMAVKVLHPQEFHSKKEEFLTEVEVLSQLCHPHLVLLLGGCPEIGCLVYEYMENGNLEERLFCEGGTEPLPWFIRFQIAYEVACGLAFLHGTKPEPIIHRDLKPGNILLGRNYVSKIGDVGFAKFMTSIVPDNVSMCRNSTLAGTLNYMDPEYYRTGVIRPKSDVYSFGIIVLQMLTARPANGLVMSVENAISCGLFVDILDKSITDWPLPEAQELAWLALRCARLRCRDRPDLRSEILPVLERFSNLANIQLQKADNFMPSYYFCPILQEVMEDPHIAADGFTYEYSAIQKWVEKQKVSPVTRVILPHIRLTPNLTLKSAIEEWKQQQVQTA</sequence>
<keyword evidence="7" id="KW-0418">Kinase</keyword>
<dbReference type="EC" id="2.3.2.27" evidence="3"/>
<dbReference type="PANTHER" id="PTHR45647">
    <property type="entry name" value="OS02G0152300 PROTEIN"/>
    <property type="match status" value="1"/>
</dbReference>
<dbReference type="PROSITE" id="PS00108">
    <property type="entry name" value="PROTEIN_KINASE_ST"/>
    <property type="match status" value="1"/>
</dbReference>
<feature type="binding site" evidence="10">
    <location>
        <position position="481"/>
    </location>
    <ligand>
        <name>ATP</name>
        <dbReference type="ChEBI" id="CHEBI:30616"/>
    </ligand>
</feature>
<evidence type="ECO:0000259" key="11">
    <source>
        <dbReference type="PROSITE" id="PS50011"/>
    </source>
</evidence>
<evidence type="ECO:0000256" key="10">
    <source>
        <dbReference type="PROSITE-ProRule" id="PRU10141"/>
    </source>
</evidence>
<dbReference type="PROSITE" id="PS00107">
    <property type="entry name" value="PROTEIN_KINASE_ATP"/>
    <property type="match status" value="1"/>
</dbReference>
<dbReference type="SMART" id="SM00220">
    <property type="entry name" value="S_TKc"/>
    <property type="match status" value="1"/>
</dbReference>
<keyword evidence="9 10" id="KW-0067">ATP-binding</keyword>
<dbReference type="Pfam" id="PF04564">
    <property type="entry name" value="U-box"/>
    <property type="match status" value="1"/>
</dbReference>
<dbReference type="Gene3D" id="3.30.200.20">
    <property type="entry name" value="Phosphorylase Kinase, domain 1"/>
    <property type="match status" value="1"/>
</dbReference>
<dbReference type="EMBL" id="CM010716">
    <property type="protein sequence ID" value="RZC52856.1"/>
    <property type="molecule type" value="Genomic_DNA"/>
</dbReference>
<keyword evidence="8" id="KW-0833">Ubl conjugation pathway</keyword>
<dbReference type="InterPro" id="IPR014729">
    <property type="entry name" value="Rossmann-like_a/b/a_fold"/>
</dbReference>
<proteinExistence type="predicted"/>
<evidence type="ECO:0000256" key="7">
    <source>
        <dbReference type="ARBA" id="ARBA00022777"/>
    </source>
</evidence>
<dbReference type="InterPro" id="IPR017441">
    <property type="entry name" value="Protein_kinase_ATP_BS"/>
</dbReference>
<keyword evidence="14" id="KW-1185">Reference proteome</keyword>
<evidence type="ECO:0000313" key="13">
    <source>
        <dbReference type="EMBL" id="RZC52856.1"/>
    </source>
</evidence>
<dbReference type="PANTHER" id="PTHR45647:SF65">
    <property type="entry name" value="U-BOX DOMAIN-CONTAINING PROTEIN KINASE FAMILY PROTEIN"/>
    <property type="match status" value="1"/>
</dbReference>
<feature type="domain" description="U-box" evidence="12">
    <location>
        <begin position="735"/>
        <end position="808"/>
    </location>
</feature>
<dbReference type="InterPro" id="IPR011009">
    <property type="entry name" value="Kinase-like_dom_sf"/>
</dbReference>
<dbReference type="Gene3D" id="1.10.510.10">
    <property type="entry name" value="Transferase(Phosphotransferase) domain 1"/>
    <property type="match status" value="1"/>
</dbReference>
<dbReference type="InterPro" id="IPR000719">
    <property type="entry name" value="Prot_kinase_dom"/>
</dbReference>
<dbReference type="InterPro" id="IPR001245">
    <property type="entry name" value="Ser-Thr/Tyr_kinase_cat_dom"/>
</dbReference>
<name>A0A4Y7IXH6_PAPSO</name>
<dbReference type="SUPFAM" id="SSF52402">
    <property type="entry name" value="Adenine nucleotide alpha hydrolases-like"/>
    <property type="match status" value="1"/>
</dbReference>
<dbReference type="Gene3D" id="3.30.40.10">
    <property type="entry name" value="Zinc/RING finger domain, C3HC4 (zinc finger)"/>
    <property type="match status" value="1"/>
</dbReference>
<dbReference type="SUPFAM" id="SSF56112">
    <property type="entry name" value="Protein kinase-like (PK-like)"/>
    <property type="match status" value="1"/>
</dbReference>
<dbReference type="GO" id="GO:0004672">
    <property type="term" value="F:protein kinase activity"/>
    <property type="evidence" value="ECO:0007669"/>
    <property type="project" value="InterPro"/>
</dbReference>
<evidence type="ECO:0000313" key="14">
    <source>
        <dbReference type="Proteomes" id="UP000316621"/>
    </source>
</evidence>
<dbReference type="Pfam" id="PF07714">
    <property type="entry name" value="PK_Tyr_Ser-Thr"/>
    <property type="match status" value="1"/>
</dbReference>
<evidence type="ECO:0000256" key="9">
    <source>
        <dbReference type="ARBA" id="ARBA00022840"/>
    </source>
</evidence>
<evidence type="ECO:0000256" key="2">
    <source>
        <dbReference type="ARBA" id="ARBA00004906"/>
    </source>
</evidence>
<keyword evidence="5" id="KW-0808">Transferase</keyword>
<accession>A0A4Y7IXH6</accession>
<dbReference type="GO" id="GO:0005524">
    <property type="term" value="F:ATP binding"/>
    <property type="evidence" value="ECO:0007669"/>
    <property type="project" value="UniProtKB-UniRule"/>
</dbReference>
<evidence type="ECO:0000256" key="8">
    <source>
        <dbReference type="ARBA" id="ARBA00022786"/>
    </source>
</evidence>
<evidence type="ECO:0000256" key="6">
    <source>
        <dbReference type="ARBA" id="ARBA00022741"/>
    </source>
</evidence>
<evidence type="ECO:0000256" key="4">
    <source>
        <dbReference type="ARBA" id="ARBA00022527"/>
    </source>
</evidence>
<comment type="pathway">
    <text evidence="2">Protein modification; protein ubiquitination.</text>
</comment>
<keyword evidence="6 10" id="KW-0547">Nucleotide-binding</keyword>
<dbReference type="AlphaFoldDB" id="A0A4Y7IXH6"/>
<dbReference type="Gramene" id="RZC52856">
    <property type="protein sequence ID" value="RZC52856"/>
    <property type="gene ID" value="C5167_021279"/>
</dbReference>
<evidence type="ECO:0000256" key="1">
    <source>
        <dbReference type="ARBA" id="ARBA00000900"/>
    </source>
</evidence>
<dbReference type="CDD" id="cd16655">
    <property type="entry name" value="RING-Ubox_WDSUB1-like"/>
    <property type="match status" value="1"/>
</dbReference>
<dbReference type="Gene3D" id="3.40.50.620">
    <property type="entry name" value="HUPs"/>
    <property type="match status" value="1"/>
</dbReference>
<dbReference type="OMA" id="CEVYVIA"/>
<evidence type="ECO:0000256" key="3">
    <source>
        <dbReference type="ARBA" id="ARBA00012483"/>
    </source>
</evidence>
<protein>
    <recommendedName>
        <fullName evidence="3">RING-type E3 ubiquitin transferase</fullName>
        <ecNumber evidence="3">2.3.2.27</ecNumber>
    </recommendedName>
</protein>
<keyword evidence="4" id="KW-0723">Serine/threonine-protein kinase</keyword>
<gene>
    <name evidence="13" type="ORF">C5167_021279</name>
</gene>
<evidence type="ECO:0000256" key="5">
    <source>
        <dbReference type="ARBA" id="ARBA00022679"/>
    </source>
</evidence>
<organism evidence="13 14">
    <name type="scientific">Papaver somniferum</name>
    <name type="common">Opium poppy</name>
    <dbReference type="NCBI Taxonomy" id="3469"/>
    <lineage>
        <taxon>Eukaryota</taxon>
        <taxon>Viridiplantae</taxon>
        <taxon>Streptophyta</taxon>
        <taxon>Embryophyta</taxon>
        <taxon>Tracheophyta</taxon>
        <taxon>Spermatophyta</taxon>
        <taxon>Magnoliopsida</taxon>
        <taxon>Ranunculales</taxon>
        <taxon>Papaveraceae</taxon>
        <taxon>Papaveroideae</taxon>
        <taxon>Papaver</taxon>
    </lineage>
</organism>
<dbReference type="SUPFAM" id="SSF57850">
    <property type="entry name" value="RING/U-box"/>
    <property type="match status" value="1"/>
</dbReference>
<feature type="domain" description="Protein kinase" evidence="11">
    <location>
        <begin position="454"/>
        <end position="718"/>
    </location>
</feature>
<dbReference type="CDD" id="cd14066">
    <property type="entry name" value="STKc_IRAK"/>
    <property type="match status" value="1"/>
</dbReference>
<dbReference type="InterPro" id="IPR051348">
    <property type="entry name" value="U-box_ubiquitin_ligases"/>
</dbReference>
<dbReference type="InterPro" id="IPR003613">
    <property type="entry name" value="Ubox_domain"/>
</dbReference>
<evidence type="ECO:0000259" key="12">
    <source>
        <dbReference type="PROSITE" id="PS51698"/>
    </source>
</evidence>
<dbReference type="CDD" id="cd01989">
    <property type="entry name" value="USP_STK_Ubox_N"/>
    <property type="match status" value="1"/>
</dbReference>
<reference evidence="13 14" key="1">
    <citation type="journal article" date="2018" name="Science">
        <title>The opium poppy genome and morphinan production.</title>
        <authorList>
            <person name="Guo L."/>
            <person name="Winzer T."/>
            <person name="Yang X."/>
            <person name="Li Y."/>
            <person name="Ning Z."/>
            <person name="He Z."/>
            <person name="Teodor R."/>
            <person name="Lu Y."/>
            <person name="Bowser T.A."/>
            <person name="Graham I.A."/>
            <person name="Ye K."/>
        </authorList>
    </citation>
    <scope>NUCLEOTIDE SEQUENCE [LARGE SCALE GENOMIC DNA]</scope>
    <source>
        <strain evidence="14">cv. HN1</strain>
        <tissue evidence="13">Leaves</tissue>
    </source>
</reference>
<dbReference type="PROSITE" id="PS51698">
    <property type="entry name" value="U_BOX"/>
    <property type="match status" value="1"/>
</dbReference>
<dbReference type="GO" id="GO:0061630">
    <property type="term" value="F:ubiquitin protein ligase activity"/>
    <property type="evidence" value="ECO:0007669"/>
    <property type="project" value="UniProtKB-EC"/>
</dbReference>
<dbReference type="UniPathway" id="UPA00143"/>
<dbReference type="PROSITE" id="PS50011">
    <property type="entry name" value="PROTEIN_KINASE_DOM"/>
    <property type="match status" value="1"/>
</dbReference>
<dbReference type="InterPro" id="IPR013083">
    <property type="entry name" value="Znf_RING/FYVE/PHD"/>
</dbReference>
<dbReference type="Proteomes" id="UP000316621">
    <property type="component" value="Chromosome 2"/>
</dbReference>
<comment type="catalytic activity">
    <reaction evidence="1">
        <text>S-ubiquitinyl-[E2 ubiquitin-conjugating enzyme]-L-cysteine + [acceptor protein]-L-lysine = [E2 ubiquitin-conjugating enzyme]-L-cysteine + N(6)-ubiquitinyl-[acceptor protein]-L-lysine.</text>
        <dbReference type="EC" id="2.3.2.27"/>
    </reaction>
</comment>
<dbReference type="GO" id="GO:0016567">
    <property type="term" value="P:protein ubiquitination"/>
    <property type="evidence" value="ECO:0007669"/>
    <property type="project" value="UniProtKB-UniPathway"/>
</dbReference>